<accession>E6Q1B2</accession>
<comment type="caution">
    <text evidence="1">The sequence shown here is derived from an EMBL/GenBank/DDBJ whole genome shotgun (WGS) entry which is preliminary data.</text>
</comment>
<gene>
    <name evidence="1" type="ORF">CARN4_0322</name>
</gene>
<name>E6Q1B2_9ZZZZ</name>
<evidence type="ECO:0000313" key="1">
    <source>
        <dbReference type="EMBL" id="CBI00972.1"/>
    </source>
</evidence>
<organism evidence="1">
    <name type="scientific">mine drainage metagenome</name>
    <dbReference type="NCBI Taxonomy" id="410659"/>
    <lineage>
        <taxon>unclassified sequences</taxon>
        <taxon>metagenomes</taxon>
        <taxon>ecological metagenomes</taxon>
    </lineage>
</organism>
<dbReference type="EMBL" id="CABO01000010">
    <property type="protein sequence ID" value="CBI00972.1"/>
    <property type="molecule type" value="Genomic_DNA"/>
</dbReference>
<proteinExistence type="predicted"/>
<sequence length="67" mass="7689">MKEVRLITKNTWQHPGQAKEIEWLPKPEKSFANACSPNPWLVPPSGLGSMAYSRRMNNRINYRSSTS</sequence>
<reference evidence="1" key="1">
    <citation type="submission" date="2009-10" db="EMBL/GenBank/DDBJ databases">
        <title>Diversity of trophic interactions inside an arsenic-rich microbial ecosystem.</title>
        <authorList>
            <person name="Bertin P.N."/>
            <person name="Heinrich-Salmeron A."/>
            <person name="Pelletier E."/>
            <person name="Goulhen-Chollet F."/>
            <person name="Arsene-Ploetze F."/>
            <person name="Gallien S."/>
            <person name="Calteau A."/>
            <person name="Vallenet D."/>
            <person name="Casiot C."/>
            <person name="Chane-Woon-Ming B."/>
            <person name="Giloteaux L."/>
            <person name="Barakat M."/>
            <person name="Bonnefoy V."/>
            <person name="Bruneel O."/>
            <person name="Chandler M."/>
            <person name="Cleiss J."/>
            <person name="Duran R."/>
            <person name="Elbaz-Poulichet F."/>
            <person name="Fonknechten N."/>
            <person name="Lauga B."/>
            <person name="Mornico D."/>
            <person name="Ortet P."/>
            <person name="Schaeffer C."/>
            <person name="Siguier P."/>
            <person name="Alexander Thil Smith A."/>
            <person name="Van Dorsselaer A."/>
            <person name="Weissenbach J."/>
            <person name="Medigue C."/>
            <person name="Le Paslier D."/>
        </authorList>
    </citation>
    <scope>NUCLEOTIDE SEQUENCE</scope>
</reference>
<dbReference type="AlphaFoldDB" id="E6Q1B2"/>
<protein>
    <submittedName>
        <fullName evidence="1">Uncharacterized protein</fullName>
    </submittedName>
</protein>